<evidence type="ECO:0000256" key="2">
    <source>
        <dbReference type="ARBA" id="ARBA00011255"/>
    </source>
</evidence>
<dbReference type="Pfam" id="PF02465">
    <property type="entry name" value="FliD_N"/>
    <property type="match status" value="1"/>
</dbReference>
<comment type="subcellular location">
    <subcellularLocation>
        <location evidence="5">Secreted</location>
    </subcellularLocation>
    <subcellularLocation>
        <location evidence="5">Bacterial flagellum</location>
    </subcellularLocation>
</comment>
<evidence type="ECO:0000256" key="4">
    <source>
        <dbReference type="ARBA" id="ARBA00023143"/>
    </source>
</evidence>
<proteinExistence type="inferred from homology"/>
<comment type="similarity">
    <text evidence="1 5">Belongs to the FliD family.</text>
</comment>
<keyword evidence="9" id="KW-1185">Reference proteome</keyword>
<dbReference type="GO" id="GO:0009421">
    <property type="term" value="C:bacterial-type flagellum filament cap"/>
    <property type="evidence" value="ECO:0007669"/>
    <property type="project" value="InterPro"/>
</dbReference>
<evidence type="ECO:0000256" key="3">
    <source>
        <dbReference type="ARBA" id="ARBA00023054"/>
    </source>
</evidence>
<dbReference type="Pfam" id="PF07195">
    <property type="entry name" value="FliD_C"/>
    <property type="match status" value="1"/>
</dbReference>
<organism evidence="8 9">
    <name type="scientific">Mariniblastus fucicola</name>
    <dbReference type="NCBI Taxonomy" id="980251"/>
    <lineage>
        <taxon>Bacteria</taxon>
        <taxon>Pseudomonadati</taxon>
        <taxon>Planctomycetota</taxon>
        <taxon>Planctomycetia</taxon>
        <taxon>Pirellulales</taxon>
        <taxon>Pirellulaceae</taxon>
        <taxon>Mariniblastus</taxon>
    </lineage>
</organism>
<dbReference type="Proteomes" id="UP000322214">
    <property type="component" value="Chromosome"/>
</dbReference>
<dbReference type="PANTHER" id="PTHR30288:SF0">
    <property type="entry name" value="FLAGELLAR HOOK-ASSOCIATED PROTEIN 2"/>
    <property type="match status" value="1"/>
</dbReference>
<keyword evidence="8" id="KW-0282">Flagellum</keyword>
<evidence type="ECO:0000313" key="8">
    <source>
        <dbReference type="EMBL" id="QEG23353.1"/>
    </source>
</evidence>
<evidence type="ECO:0000313" key="9">
    <source>
        <dbReference type="Proteomes" id="UP000322214"/>
    </source>
</evidence>
<dbReference type="RefSeq" id="WP_075082156.1">
    <property type="nucleotide sequence ID" value="NZ_CP042912.1"/>
</dbReference>
<reference evidence="8" key="1">
    <citation type="submission" date="2019-08" db="EMBL/GenBank/DDBJ databases">
        <title>Deep-cultivation of Planctomycetes and their phenomic and genomic characterization uncovers novel biology.</title>
        <authorList>
            <person name="Wiegand S."/>
            <person name="Jogler M."/>
            <person name="Boedeker C."/>
            <person name="Pinto D."/>
            <person name="Vollmers J."/>
            <person name="Rivas-Marin E."/>
            <person name="Kohn T."/>
            <person name="Peeters S.H."/>
            <person name="Heuer A."/>
            <person name="Rast P."/>
            <person name="Oberbeckmann S."/>
            <person name="Bunk B."/>
            <person name="Jeske O."/>
            <person name="Meyerdierks A."/>
            <person name="Storesund J.E."/>
            <person name="Kallscheuer N."/>
            <person name="Luecker S."/>
            <person name="Lage O.M."/>
            <person name="Pohl T."/>
            <person name="Merkel B.J."/>
            <person name="Hornburger P."/>
            <person name="Mueller R.-W."/>
            <person name="Bruemmer F."/>
            <person name="Labrenz M."/>
            <person name="Spormann A.M."/>
            <person name="Op den Camp H."/>
            <person name="Overmann J."/>
            <person name="Amann R."/>
            <person name="Jetten M.S.M."/>
            <person name="Mascher T."/>
            <person name="Medema M.H."/>
            <person name="Devos D.P."/>
            <person name="Kaster A.-K."/>
            <person name="Ovreas L."/>
            <person name="Rohde M."/>
            <person name="Galperin M.Y."/>
            <person name="Jogler C."/>
        </authorList>
    </citation>
    <scope>NUCLEOTIDE SEQUENCE [LARGE SCALE GENOMIC DNA]</scope>
    <source>
        <strain evidence="8">FC18</strain>
    </source>
</reference>
<evidence type="ECO:0000256" key="1">
    <source>
        <dbReference type="ARBA" id="ARBA00009764"/>
    </source>
</evidence>
<dbReference type="GO" id="GO:0009424">
    <property type="term" value="C:bacterial-type flagellum hook"/>
    <property type="evidence" value="ECO:0007669"/>
    <property type="project" value="UniProtKB-UniRule"/>
</dbReference>
<dbReference type="GO" id="GO:0007155">
    <property type="term" value="P:cell adhesion"/>
    <property type="evidence" value="ECO:0007669"/>
    <property type="project" value="InterPro"/>
</dbReference>
<gene>
    <name evidence="8" type="primary">fliD</name>
    <name evidence="8" type="ORF">MFFC18_32510</name>
</gene>
<keyword evidence="8" id="KW-0966">Cell projection</keyword>
<evidence type="ECO:0000259" key="7">
    <source>
        <dbReference type="Pfam" id="PF07195"/>
    </source>
</evidence>
<dbReference type="InterPro" id="IPR040026">
    <property type="entry name" value="FliD"/>
</dbReference>
<accession>A0A5B9PM31</accession>
<feature type="domain" description="Flagellar hook-associated protein 2 C-terminal" evidence="7">
    <location>
        <begin position="214"/>
        <end position="421"/>
    </location>
</feature>
<dbReference type="AlphaFoldDB" id="A0A5B9PM31"/>
<dbReference type="KEGG" id="mff:MFFC18_32510"/>
<dbReference type="OrthoDB" id="223089at2"/>
<dbReference type="PANTHER" id="PTHR30288">
    <property type="entry name" value="FLAGELLAR CAP/ASSEMBLY PROTEIN FLID"/>
    <property type="match status" value="1"/>
</dbReference>
<dbReference type="InterPro" id="IPR010809">
    <property type="entry name" value="FliD_C"/>
</dbReference>
<comment type="function">
    <text evidence="5">Required for morphogenesis and for the elongation of the flagellar filament by facilitating polymerization of the flagellin monomers at the tip of growing filament. Forms a capping structure, which prevents flagellin subunits (transported through the central channel of the flagellum) from leaking out without polymerization at the distal end.</text>
</comment>
<keyword evidence="3" id="KW-0175">Coiled coil</keyword>
<keyword evidence="4 5" id="KW-0975">Bacterial flagellum</keyword>
<dbReference type="STRING" id="980251.GCA_001642875_02823"/>
<keyword evidence="8" id="KW-0969">Cilium</keyword>
<dbReference type="GO" id="GO:0071973">
    <property type="term" value="P:bacterial-type flagellum-dependent cell motility"/>
    <property type="evidence" value="ECO:0007669"/>
    <property type="project" value="TreeGrafter"/>
</dbReference>
<evidence type="ECO:0000259" key="6">
    <source>
        <dbReference type="Pfam" id="PF02465"/>
    </source>
</evidence>
<comment type="subunit">
    <text evidence="2 5">Homopentamer.</text>
</comment>
<keyword evidence="5" id="KW-0964">Secreted</keyword>
<name>A0A5B9PM31_9BACT</name>
<dbReference type="InterPro" id="IPR003481">
    <property type="entry name" value="FliD_N"/>
</dbReference>
<dbReference type="GO" id="GO:0005576">
    <property type="term" value="C:extracellular region"/>
    <property type="evidence" value="ECO:0007669"/>
    <property type="project" value="UniProtKB-SubCell"/>
</dbReference>
<feature type="domain" description="Flagellar hook-associated protein 2 N-terminal" evidence="6">
    <location>
        <begin position="10"/>
        <end position="108"/>
    </location>
</feature>
<protein>
    <recommendedName>
        <fullName evidence="5">Flagellar hook-associated protein 2</fullName>
        <shortName evidence="5">HAP2</shortName>
    </recommendedName>
    <alternativeName>
        <fullName evidence="5">Flagellar cap protein</fullName>
    </alternativeName>
</protein>
<evidence type="ECO:0000256" key="5">
    <source>
        <dbReference type="RuleBase" id="RU362066"/>
    </source>
</evidence>
<dbReference type="EMBL" id="CP042912">
    <property type="protein sequence ID" value="QEG23353.1"/>
    <property type="molecule type" value="Genomic_DNA"/>
</dbReference>
<sequence length="664" mass="69753">MAFTIDGIVSGFDTSTIIESLLGFQQTQLDTFNARKAEITTQQSAFKGIEAQLLTMQNTLGRLNRSASSVFDVQQAVSSDEDILTAAASSSAANGTYRLTVDQLATAHQIGSQGFDSSSAEIATGEISFKVGDRVEQTITIDENNNTLAGLATTINEELDDVTASVIYDQGADSYRLLLTSKHTGTANEVNVSSNFDVGSGTEPDFSGEPIQAATDALITLGSGAGAITASYSTNQVEGLIENVTLDLTSADPDKPVTIQVSSDSTSAKEAIGDFVNEFNAIMEFIDNQTQYLPDTDQASPLLGNRSVNEIRDELRQVAIDTVPGLEGGANRLAAIGIEINTQGRLQIDSAQLDKAFSGEIEGIEPNEIRNLFGLNGTSNNAGIEFVAGSSRTVAPDSSIEVNITQAAEQASITGEGTLASSVVIDSDNNEFQITLDGVVSETLTLEEGTYTQEELASHLQSTIKNSSELGTRGVQVSVTEGGDLQIVSDKYGNSSKLSSISGPAASALGFTGAESDVGQNVAGEFIIDGVVEAATGNGRVLVGDSDNEYSADLQVSVSLAADQINAGSEGELTVTRGVSGQLDQLVSKFLDTDNGTLKGIDDAFELRLLDIDESIANVEEITESKRAYLVAEFTALESIINELRTTGDFLTQQLSTISSSSDD</sequence>